<dbReference type="Pfam" id="PF01844">
    <property type="entry name" value="HNH"/>
    <property type="match status" value="1"/>
</dbReference>
<evidence type="ECO:0000259" key="1">
    <source>
        <dbReference type="SMART" id="SM00507"/>
    </source>
</evidence>
<dbReference type="AlphaFoldDB" id="A0A4R2JBL7"/>
<dbReference type="InterPro" id="IPR002711">
    <property type="entry name" value="HNH"/>
</dbReference>
<accession>A0A4R2JBL7</accession>
<keyword evidence="2" id="KW-0540">Nuclease</keyword>
<dbReference type="GO" id="GO:0008270">
    <property type="term" value="F:zinc ion binding"/>
    <property type="evidence" value="ECO:0007669"/>
    <property type="project" value="InterPro"/>
</dbReference>
<organism evidence="2 3">
    <name type="scientific">Actinocrispum wychmicini</name>
    <dbReference type="NCBI Taxonomy" id="1213861"/>
    <lineage>
        <taxon>Bacteria</taxon>
        <taxon>Bacillati</taxon>
        <taxon>Actinomycetota</taxon>
        <taxon>Actinomycetes</taxon>
        <taxon>Pseudonocardiales</taxon>
        <taxon>Pseudonocardiaceae</taxon>
        <taxon>Actinocrispum</taxon>
    </lineage>
</organism>
<evidence type="ECO:0000313" key="3">
    <source>
        <dbReference type="Proteomes" id="UP000295680"/>
    </source>
</evidence>
<keyword evidence="2" id="KW-0255">Endonuclease</keyword>
<comment type="caution">
    <text evidence="2">The sequence shown here is derived from an EMBL/GenBank/DDBJ whole genome shotgun (WGS) entry which is preliminary data.</text>
</comment>
<dbReference type="Pfam" id="PF26340">
    <property type="entry name" value="DNA-SBD_ScoMcrA"/>
    <property type="match status" value="1"/>
</dbReference>
<keyword evidence="3" id="KW-1185">Reference proteome</keyword>
<name>A0A4R2JBL7_9PSEU</name>
<proteinExistence type="predicted"/>
<gene>
    <name evidence="2" type="ORF">EV192_11048</name>
</gene>
<protein>
    <submittedName>
        <fullName evidence="2">HNH endonuclease</fullName>
    </submittedName>
</protein>
<evidence type="ECO:0000313" key="2">
    <source>
        <dbReference type="EMBL" id="TCO53459.1"/>
    </source>
</evidence>
<dbReference type="GO" id="GO:0004519">
    <property type="term" value="F:endonuclease activity"/>
    <property type="evidence" value="ECO:0007669"/>
    <property type="project" value="UniProtKB-KW"/>
</dbReference>
<feature type="domain" description="HNH nuclease" evidence="1">
    <location>
        <begin position="310"/>
        <end position="372"/>
    </location>
</feature>
<reference evidence="2 3" key="1">
    <citation type="submission" date="2019-03" db="EMBL/GenBank/DDBJ databases">
        <title>Genomic Encyclopedia of Type Strains, Phase IV (KMG-IV): sequencing the most valuable type-strain genomes for metagenomic binning, comparative biology and taxonomic classification.</title>
        <authorList>
            <person name="Goeker M."/>
        </authorList>
    </citation>
    <scope>NUCLEOTIDE SEQUENCE [LARGE SCALE GENOMIC DNA]</scope>
    <source>
        <strain evidence="2 3">DSM 45934</strain>
    </source>
</reference>
<dbReference type="EMBL" id="SLWS01000010">
    <property type="protein sequence ID" value="TCO53459.1"/>
    <property type="molecule type" value="Genomic_DNA"/>
</dbReference>
<sequence length="393" mass="44314">MVGDGDLVAMVAALTPGGPRDRPVRHQAVLLLWAIGRAERGSPRLVRWSDARQDLRSMLAVLGRQGSRPTPEYPFLALVGTGWWEVPDAPGPVPRAHGSTPLRWLEAHDPLGGLPREIHDRLRSDPVERGRVVQALLDRFFDDQPAADVLAAVGMARDVGRDPAWVWDELVLACDLVAHNGWHELPVEDPRVIGLSQLLRSLPIHPVALRGPRFRSPDSVRRKMADIATRHPNSRRRPTNGGKLDLEVLGAFLEHPGEMHAIAELIRTGAQTDEFDELPRDDIDARAMEGRLLERRHLRRERDPRLRERKIRAVLDRDGRLECEVCSFDFERTYGPRGAGYAECHHVIPLHASGETVTRLRDLAVLCANCHRMIHRGTRWLTVDELRELVRGQ</sequence>
<dbReference type="InterPro" id="IPR003615">
    <property type="entry name" value="HNH_nuc"/>
</dbReference>
<dbReference type="SMART" id="SM00507">
    <property type="entry name" value="HNHc"/>
    <property type="match status" value="1"/>
</dbReference>
<dbReference type="GO" id="GO:0003676">
    <property type="term" value="F:nucleic acid binding"/>
    <property type="evidence" value="ECO:0007669"/>
    <property type="project" value="InterPro"/>
</dbReference>
<dbReference type="InterPro" id="IPR058813">
    <property type="entry name" value="DNA-SBD_ScoMcrA"/>
</dbReference>
<dbReference type="Proteomes" id="UP000295680">
    <property type="component" value="Unassembled WGS sequence"/>
</dbReference>
<dbReference type="CDD" id="cd00085">
    <property type="entry name" value="HNHc"/>
    <property type="match status" value="1"/>
</dbReference>
<keyword evidence="2" id="KW-0378">Hydrolase</keyword>